<dbReference type="OrthoDB" id="8112986at2"/>
<evidence type="ECO:0000313" key="2">
    <source>
        <dbReference type="Proteomes" id="UP000019095"/>
    </source>
</evidence>
<dbReference type="AlphaFoldDB" id="W0P5N8"/>
<dbReference type="STRING" id="1247726.MIM_c00710"/>
<keyword evidence="2" id="KW-1185">Reference proteome</keyword>
<gene>
    <name evidence="1" type="ORF">MIM_c00710</name>
</gene>
<name>W0P5N8_ADVMD</name>
<protein>
    <submittedName>
        <fullName evidence="1">Putative type III secretion system protein</fullName>
    </submittedName>
</protein>
<sequence>MMQADFTGRSWVQFQDNPLPGVHMDYLAGSLSPLTIVQEDVFRKAVDETRERARFIALLQQHYSLTALSGLQPVNDEDAYLAALSVQQWRWLARVCGIVYWSGALARVVQTPALRVLDAQLGDNWWQWVQAGLSEASDHVPLQEVSAGANPPEQWAMRIGHSGSALLRAWQDTLDSELAAWVRLKESTNTDQQEWIEPPGLNAGGPDIVRRVSGILMQQAALTS</sequence>
<dbReference type="HOGENOM" id="CLU_1232881_0_0_4"/>
<accession>W0P5N8</accession>
<dbReference type="KEGG" id="amim:MIM_c00710"/>
<evidence type="ECO:0000313" key="1">
    <source>
        <dbReference type="EMBL" id="AHG62174.1"/>
    </source>
</evidence>
<reference evidence="1 2" key="1">
    <citation type="journal article" date="2014" name="Microbiology">
        <title>Unravelling the complete genome sequence of Advenella mimigardefordensis strain DPN7T and novel insights in the catabolism of the xenobiotic polythioester precursor 3,3'-dithiodipropionate.</title>
        <authorList>
            <person name="Wubbeler J.H."/>
            <person name="Hiessl S."/>
            <person name="Schuldes J."/>
            <person name="Thurmer A."/>
            <person name="Daniel R."/>
            <person name="Steinbuchel A."/>
        </authorList>
    </citation>
    <scope>NUCLEOTIDE SEQUENCE [LARGE SCALE GENOMIC DNA]</scope>
    <source>
        <strain evidence="2">DSM 17166 / LMG 22922 / DPN7</strain>
    </source>
</reference>
<proteinExistence type="predicted"/>
<dbReference type="PATRIC" id="fig|1247726.3.peg.77"/>
<organism evidence="1 2">
    <name type="scientific">Advenella mimigardefordensis (strain DSM 17166 / LMG 22922 / DPN7)</name>
    <dbReference type="NCBI Taxonomy" id="1247726"/>
    <lineage>
        <taxon>Bacteria</taxon>
        <taxon>Pseudomonadati</taxon>
        <taxon>Pseudomonadota</taxon>
        <taxon>Betaproteobacteria</taxon>
        <taxon>Burkholderiales</taxon>
        <taxon>Alcaligenaceae</taxon>
    </lineage>
</organism>
<dbReference type="Proteomes" id="UP000019095">
    <property type="component" value="Chromosome"/>
</dbReference>
<dbReference type="EMBL" id="CP003915">
    <property type="protein sequence ID" value="AHG62174.1"/>
    <property type="molecule type" value="Genomic_DNA"/>
</dbReference>
<dbReference type="RefSeq" id="WP_025370770.1">
    <property type="nucleotide sequence ID" value="NZ_CP003915.1"/>
</dbReference>